<organism evidence="1 2">
    <name type="scientific">Variovorax guangxiensis</name>
    <dbReference type="NCBI Taxonomy" id="1775474"/>
    <lineage>
        <taxon>Bacteria</taxon>
        <taxon>Pseudomonadati</taxon>
        <taxon>Pseudomonadota</taxon>
        <taxon>Betaproteobacteria</taxon>
        <taxon>Burkholderiales</taxon>
        <taxon>Comamonadaceae</taxon>
        <taxon>Variovorax</taxon>
    </lineage>
</organism>
<dbReference type="EMBL" id="RXFT01000019">
    <property type="protein sequence ID" value="RUR71243.1"/>
    <property type="molecule type" value="Genomic_DNA"/>
</dbReference>
<evidence type="ECO:0008006" key="3">
    <source>
        <dbReference type="Google" id="ProtNLM"/>
    </source>
</evidence>
<evidence type="ECO:0000313" key="1">
    <source>
        <dbReference type="EMBL" id="RUR71243.1"/>
    </source>
</evidence>
<name>A0A433MTP9_9BURK</name>
<dbReference type="RefSeq" id="WP_126025326.1">
    <property type="nucleotide sequence ID" value="NZ_RXFT01000019.1"/>
</dbReference>
<reference evidence="1 2" key="1">
    <citation type="submission" date="2018-12" db="EMBL/GenBank/DDBJ databases">
        <title>The genome sequences of Variovorax guangxiensis DSM 27352.</title>
        <authorList>
            <person name="Gao J."/>
            <person name="Sun J."/>
        </authorList>
    </citation>
    <scope>NUCLEOTIDE SEQUENCE [LARGE SCALE GENOMIC DNA]</scope>
    <source>
        <strain evidence="1 2">DSM 27352</strain>
    </source>
</reference>
<comment type="caution">
    <text evidence="1">The sequence shown here is derived from an EMBL/GenBank/DDBJ whole genome shotgun (WGS) entry which is preliminary data.</text>
</comment>
<accession>A0A433MTP9</accession>
<dbReference type="Proteomes" id="UP000281118">
    <property type="component" value="Unassembled WGS sequence"/>
</dbReference>
<gene>
    <name evidence="1" type="ORF">EJP67_29785</name>
</gene>
<dbReference type="AlphaFoldDB" id="A0A433MTP9"/>
<proteinExistence type="predicted"/>
<sequence length="142" mass="15174">MAIEVREVMSLEIQLQSEMRRLHEMCSDLRAAIIATDDGLPLCTSADSLSDVACATAAFLLSWLNTHLGILQAGHAREVMIWTSSGPCYVARIASLPYVIGLFADGQAPAAALRHAGALASKRLVPVLASLAEHPIEPDNPQ</sequence>
<dbReference type="SUPFAM" id="SSF103196">
    <property type="entry name" value="Roadblock/LC7 domain"/>
    <property type="match status" value="1"/>
</dbReference>
<dbReference type="OrthoDB" id="10015768at2"/>
<dbReference type="Gene3D" id="3.30.450.30">
    <property type="entry name" value="Dynein light chain 2a, cytoplasmic"/>
    <property type="match status" value="1"/>
</dbReference>
<evidence type="ECO:0000313" key="2">
    <source>
        <dbReference type="Proteomes" id="UP000281118"/>
    </source>
</evidence>
<protein>
    <recommendedName>
        <fullName evidence="3">Roadblock/LAMTOR2 domain-containing protein</fullName>
    </recommendedName>
</protein>